<dbReference type="InterPro" id="IPR001387">
    <property type="entry name" value="Cro/C1-type_HTH"/>
</dbReference>
<protein>
    <submittedName>
        <fullName evidence="3">HTH cro/C1-type domain-containing protein</fullName>
    </submittedName>
</protein>
<keyword evidence="1" id="KW-0472">Membrane</keyword>
<organism evidence="3 4">
    <name type="scientific">Tenacibaculum vairaonense</name>
    <dbReference type="NCBI Taxonomy" id="3137860"/>
    <lineage>
        <taxon>Bacteria</taxon>
        <taxon>Pseudomonadati</taxon>
        <taxon>Bacteroidota</taxon>
        <taxon>Flavobacteriia</taxon>
        <taxon>Flavobacteriales</taxon>
        <taxon>Flavobacteriaceae</taxon>
        <taxon>Tenacibaculum</taxon>
    </lineage>
</organism>
<comment type="caution">
    <text evidence="3">The sequence shown here is derived from an EMBL/GenBank/DDBJ whole genome shotgun (WGS) entry which is preliminary data.</text>
</comment>
<dbReference type="SUPFAM" id="SSF47413">
    <property type="entry name" value="lambda repressor-like DNA-binding domains"/>
    <property type="match status" value="1"/>
</dbReference>
<feature type="transmembrane region" description="Helical" evidence="1">
    <location>
        <begin position="116"/>
        <end position="135"/>
    </location>
</feature>
<dbReference type="SMART" id="SM00530">
    <property type="entry name" value="HTH_XRE"/>
    <property type="match status" value="1"/>
</dbReference>
<keyword evidence="1" id="KW-0812">Transmembrane</keyword>
<dbReference type="CDD" id="cd00093">
    <property type="entry name" value="HTH_XRE"/>
    <property type="match status" value="1"/>
</dbReference>
<sequence length="182" mass="21224">MSKLTTYREQQHLTQEELAKKANISVRTIQRIEAGSTPKGYTLKALAKALDIEEKELLEVPEISKNHISSLITIINLSPLLFVFLPPLNVIVPLIIRLIKKEHSLLSKHITTIQTFFAIGMILFFIVSSMINFLFDMDFWWIQFSQVFMLLIILSNLFIILRNTVSLNKNQQLFFKFNFYLF</sequence>
<dbReference type="RefSeq" id="WP_348706653.1">
    <property type="nucleotide sequence ID" value="NZ_CAXIYA010000038.1"/>
</dbReference>
<reference evidence="3 4" key="1">
    <citation type="submission" date="2024-05" db="EMBL/GenBank/DDBJ databases">
        <authorList>
            <person name="Duchaud E."/>
        </authorList>
    </citation>
    <scope>NUCLEOTIDE SEQUENCE [LARGE SCALE GENOMIC DNA]</scope>
    <source>
        <strain evidence="3">Ena-SAMPLE-TAB-13-05-2024-13:56:06:370-140305</strain>
    </source>
</reference>
<evidence type="ECO:0000313" key="3">
    <source>
        <dbReference type="EMBL" id="CAL2108371.1"/>
    </source>
</evidence>
<feature type="transmembrane region" description="Helical" evidence="1">
    <location>
        <begin position="71"/>
        <end position="96"/>
    </location>
</feature>
<dbReference type="Pfam" id="PF01381">
    <property type="entry name" value="HTH_3"/>
    <property type="match status" value="1"/>
</dbReference>
<feature type="domain" description="HTH cro/C1-type" evidence="2">
    <location>
        <begin position="4"/>
        <end position="57"/>
    </location>
</feature>
<keyword evidence="4" id="KW-1185">Reference proteome</keyword>
<feature type="transmembrane region" description="Helical" evidence="1">
    <location>
        <begin position="141"/>
        <end position="161"/>
    </location>
</feature>
<proteinExistence type="predicted"/>
<evidence type="ECO:0000256" key="1">
    <source>
        <dbReference type="SAM" id="Phobius"/>
    </source>
</evidence>
<keyword evidence="1" id="KW-1133">Transmembrane helix</keyword>
<accession>A0ABM9PRE3</accession>
<dbReference type="EMBL" id="CAXJRC010000044">
    <property type="protein sequence ID" value="CAL2108371.1"/>
    <property type="molecule type" value="Genomic_DNA"/>
</dbReference>
<evidence type="ECO:0000313" key="4">
    <source>
        <dbReference type="Proteomes" id="UP001497602"/>
    </source>
</evidence>
<dbReference type="PROSITE" id="PS50943">
    <property type="entry name" value="HTH_CROC1"/>
    <property type="match status" value="1"/>
</dbReference>
<evidence type="ECO:0000259" key="2">
    <source>
        <dbReference type="PROSITE" id="PS50943"/>
    </source>
</evidence>
<dbReference type="Proteomes" id="UP001497602">
    <property type="component" value="Unassembled WGS sequence"/>
</dbReference>
<name>A0ABM9PRE3_9FLAO</name>
<dbReference type="InterPro" id="IPR010982">
    <property type="entry name" value="Lambda_DNA-bd_dom_sf"/>
</dbReference>
<gene>
    <name evidence="3" type="ORF">T190115A13A_70144</name>
</gene>
<dbReference type="Gene3D" id="1.10.260.40">
    <property type="entry name" value="lambda repressor-like DNA-binding domains"/>
    <property type="match status" value="1"/>
</dbReference>